<sequence length="236" mass="27144">MLKVKLTQNKFNVSAICILLLLYACKQVTISTQYDGDYAHAETGRFWIYEVQEEQYSLSDSSISSTYFFKETIGELLSTTQGSKTYKLTRYKKSRLSDNWRADSIWTMQQWPDKLIRTENNIAYVKLIFPVATTISWNQNEYNALPATLYQYTKVGKPYKIGTINYSNTAQVTDKKNDSTAISLHRQLAIYAYQTGLIFKETTDLAYCQSSSNCIGKGQIAYGYRQQWTLIESGKE</sequence>
<comment type="caution">
    <text evidence="1">The sequence shown here is derived from an EMBL/GenBank/DDBJ whole genome shotgun (WGS) entry which is preliminary data.</text>
</comment>
<dbReference type="Proteomes" id="UP000436006">
    <property type="component" value="Unassembled WGS sequence"/>
</dbReference>
<evidence type="ECO:0008006" key="3">
    <source>
        <dbReference type="Google" id="ProtNLM"/>
    </source>
</evidence>
<name>A0A7K1SA10_9BACT</name>
<dbReference type="RefSeq" id="WP_157584901.1">
    <property type="nucleotide sequence ID" value="NZ_WPIN01000004.1"/>
</dbReference>
<proteinExistence type="predicted"/>
<dbReference type="AlphaFoldDB" id="A0A7K1SA10"/>
<protein>
    <recommendedName>
        <fullName evidence="3">Lipoprotein</fullName>
    </recommendedName>
</protein>
<accession>A0A7K1SA10</accession>
<gene>
    <name evidence="1" type="ORF">GO755_11450</name>
</gene>
<evidence type="ECO:0000313" key="2">
    <source>
        <dbReference type="Proteomes" id="UP000436006"/>
    </source>
</evidence>
<dbReference type="PROSITE" id="PS51257">
    <property type="entry name" value="PROKAR_LIPOPROTEIN"/>
    <property type="match status" value="1"/>
</dbReference>
<evidence type="ECO:0000313" key="1">
    <source>
        <dbReference type="EMBL" id="MVM30647.1"/>
    </source>
</evidence>
<dbReference type="EMBL" id="WPIN01000004">
    <property type="protein sequence ID" value="MVM30647.1"/>
    <property type="molecule type" value="Genomic_DNA"/>
</dbReference>
<keyword evidence="2" id="KW-1185">Reference proteome</keyword>
<reference evidence="1 2" key="1">
    <citation type="submission" date="2019-12" db="EMBL/GenBank/DDBJ databases">
        <title>Spirosoma sp. HMF4905 genome sequencing and assembly.</title>
        <authorList>
            <person name="Kang H."/>
            <person name="Cha I."/>
            <person name="Kim H."/>
            <person name="Joh K."/>
        </authorList>
    </citation>
    <scope>NUCLEOTIDE SEQUENCE [LARGE SCALE GENOMIC DNA]</scope>
    <source>
        <strain evidence="1 2">HMF4905</strain>
    </source>
</reference>
<organism evidence="1 2">
    <name type="scientific">Spirosoma arboris</name>
    <dbReference type="NCBI Taxonomy" id="2682092"/>
    <lineage>
        <taxon>Bacteria</taxon>
        <taxon>Pseudomonadati</taxon>
        <taxon>Bacteroidota</taxon>
        <taxon>Cytophagia</taxon>
        <taxon>Cytophagales</taxon>
        <taxon>Cytophagaceae</taxon>
        <taxon>Spirosoma</taxon>
    </lineage>
</organism>